<keyword evidence="6" id="KW-0326">Glycosidase</keyword>
<reference evidence="9" key="2">
    <citation type="journal article" date="2013" name="BMC Genomics">
        <title>The genome- and transcriptome-wide analysis of innate immunity in the brown planthopper, Nilaparvata lugens.</title>
        <authorList>
            <person name="Bao Y.Y."/>
            <person name="Qu L.Y."/>
            <person name="Zhao D."/>
            <person name="Chen L.B."/>
            <person name="Jin H.Y."/>
            <person name="Xu L.M."/>
            <person name="Cheng J.A."/>
            <person name="Zhang C.X."/>
        </authorList>
    </citation>
    <scope>NUCLEOTIDE SEQUENCE</scope>
</reference>
<dbReference type="EC" id="3.2.1.17" evidence="2"/>
<reference evidence="9" key="1">
    <citation type="submission" date="2012-12" db="EMBL/GenBank/DDBJ databases">
        <authorList>
            <person name="Bao Y.-Y."/>
            <person name="Zhang C.-X."/>
        </authorList>
    </citation>
    <scope>NUCLEOTIDE SEQUENCE</scope>
</reference>
<dbReference type="EMBL" id="KC355210">
    <property type="protein sequence ID" value="AGK40910.1"/>
    <property type="molecule type" value="mRNA"/>
</dbReference>
<evidence type="ECO:0000256" key="6">
    <source>
        <dbReference type="ARBA" id="ARBA00023295"/>
    </source>
</evidence>
<keyword evidence="3" id="KW-0929">Antimicrobial</keyword>
<evidence type="ECO:0000256" key="8">
    <source>
        <dbReference type="SAM" id="SignalP"/>
    </source>
</evidence>
<keyword evidence="7" id="KW-1015">Disulfide bond</keyword>
<dbReference type="GO" id="GO:0031640">
    <property type="term" value="P:killing of cells of another organism"/>
    <property type="evidence" value="ECO:0007669"/>
    <property type="project" value="UniProtKB-KW"/>
</dbReference>
<dbReference type="AlphaFoldDB" id="M9ZV96"/>
<dbReference type="PROSITE" id="PS51909">
    <property type="entry name" value="LYSOZYME_I"/>
    <property type="match status" value="1"/>
</dbReference>
<evidence type="ECO:0000256" key="7">
    <source>
        <dbReference type="PIRSR" id="PIRSR608597-3"/>
    </source>
</evidence>
<dbReference type="OrthoDB" id="6337871at2759"/>
<comment type="catalytic activity">
    <reaction evidence="1">
        <text>Hydrolysis of (1-&gt;4)-beta-linkages between N-acetylmuramic acid and N-acetyl-D-glucosamine residues in a peptidoglycan and between N-acetyl-D-glucosamine residues in chitodextrins.</text>
        <dbReference type="EC" id="3.2.1.17"/>
    </reaction>
</comment>
<protein>
    <recommendedName>
        <fullName evidence="2">lysozyme</fullName>
        <ecNumber evidence="2">3.2.1.17</ecNumber>
    </recommendedName>
</protein>
<evidence type="ECO:0000256" key="3">
    <source>
        <dbReference type="ARBA" id="ARBA00022529"/>
    </source>
</evidence>
<evidence type="ECO:0000256" key="2">
    <source>
        <dbReference type="ARBA" id="ARBA00012732"/>
    </source>
</evidence>
<dbReference type="Gene3D" id="1.10.530.10">
    <property type="match status" value="1"/>
</dbReference>
<keyword evidence="4" id="KW-0081">Bacteriolytic enzyme</keyword>
<evidence type="ECO:0000256" key="5">
    <source>
        <dbReference type="ARBA" id="ARBA00022801"/>
    </source>
</evidence>
<keyword evidence="5" id="KW-0378">Hydrolase</keyword>
<feature type="disulfide bond" evidence="7">
    <location>
        <begin position="100"/>
        <end position="106"/>
    </location>
</feature>
<keyword evidence="8" id="KW-0732">Signal</keyword>
<name>M9ZV96_NILLU</name>
<evidence type="ECO:0000313" key="9">
    <source>
        <dbReference type="EMBL" id="AGK40910.1"/>
    </source>
</evidence>
<dbReference type="GO" id="GO:0042742">
    <property type="term" value="P:defense response to bacterium"/>
    <property type="evidence" value="ECO:0007669"/>
    <property type="project" value="UniProtKB-KW"/>
</dbReference>
<sequence length="176" mass="19908">MTSSFFLVLVIATYCSHVFAIHFVPCPDADKLDCPCMEQMRRAMSGCRKNPGCNGRNCGPFQISPEFYMDASCPTVDSKCLRYDSCDGKSPEFKANFVKCTYNLDCSIQCVNLQQSKYPDLIKKCKGTTLCEKKLHALIHGPFNCQEPIDEIFYQRFNDTSRCPCGVYSNTLVQIQ</sequence>
<evidence type="ECO:0000256" key="4">
    <source>
        <dbReference type="ARBA" id="ARBA00022638"/>
    </source>
</evidence>
<accession>M9ZV96</accession>
<feature type="disulfide bond" evidence="7">
    <location>
        <begin position="47"/>
        <end position="58"/>
    </location>
</feature>
<dbReference type="InterPro" id="IPR008597">
    <property type="entry name" value="Invert_lysozyme"/>
</dbReference>
<feature type="chain" id="PRO_5004104931" description="lysozyme" evidence="8">
    <location>
        <begin position="21"/>
        <end position="176"/>
    </location>
</feature>
<dbReference type="GO" id="GO:0003796">
    <property type="term" value="F:lysozyme activity"/>
    <property type="evidence" value="ECO:0007669"/>
    <property type="project" value="UniProtKB-EC"/>
</dbReference>
<evidence type="ECO:0000256" key="1">
    <source>
        <dbReference type="ARBA" id="ARBA00000632"/>
    </source>
</evidence>
<dbReference type="Pfam" id="PF05497">
    <property type="entry name" value="Destabilase"/>
    <property type="match status" value="1"/>
</dbReference>
<feature type="signal peptide" evidence="8">
    <location>
        <begin position="1"/>
        <end position="20"/>
    </location>
</feature>
<feature type="disulfide bond" evidence="7">
    <location>
        <begin position="34"/>
        <end position="163"/>
    </location>
</feature>
<proteinExistence type="evidence at transcript level"/>
<organism evidence="9">
    <name type="scientific">Nilaparvata lugens</name>
    <name type="common">Brown planthopper</name>
    <dbReference type="NCBI Taxonomy" id="108931"/>
    <lineage>
        <taxon>Eukaryota</taxon>
        <taxon>Metazoa</taxon>
        <taxon>Ecdysozoa</taxon>
        <taxon>Arthropoda</taxon>
        <taxon>Hexapoda</taxon>
        <taxon>Insecta</taxon>
        <taxon>Pterygota</taxon>
        <taxon>Neoptera</taxon>
        <taxon>Paraneoptera</taxon>
        <taxon>Hemiptera</taxon>
        <taxon>Auchenorrhyncha</taxon>
        <taxon>Fulgoroidea</taxon>
        <taxon>Delphacidae</taxon>
        <taxon>Delphacinae</taxon>
        <taxon>Nilaparvata</taxon>
    </lineage>
</organism>